<dbReference type="Proteomes" id="UP000526408">
    <property type="component" value="Unassembled WGS sequence"/>
</dbReference>
<sequence length="104" mass="11751">MPAHNLAERQILKAQADGVFDRLEGAGKPLPERPPEDAVGIAMRIMAQAGVVPREFELKKEVDAQRARLAAITDPAARKQAMAVLTNLQLRYDIEREARRRFYR</sequence>
<accession>A0A7X6JXB9</accession>
<dbReference type="RefSeq" id="WP_168623000.1">
    <property type="nucleotide sequence ID" value="NZ_JAAZQQ010000002.1"/>
</dbReference>
<comment type="caution">
    <text evidence="2">The sequence shown here is derived from an EMBL/GenBank/DDBJ whole genome shotgun (WGS) entry which is preliminary data.</text>
</comment>
<feature type="domain" description="DnaJ homologue subfamily C member 28 conserved" evidence="1">
    <location>
        <begin position="6"/>
        <end position="70"/>
    </location>
</feature>
<evidence type="ECO:0000313" key="2">
    <source>
        <dbReference type="EMBL" id="NKX44640.1"/>
    </source>
</evidence>
<dbReference type="InterPro" id="IPR018961">
    <property type="entry name" value="DnaJ_homolog_subfam-C_membr-28"/>
</dbReference>
<dbReference type="Pfam" id="PF09350">
    <property type="entry name" value="DJC28_CD"/>
    <property type="match status" value="1"/>
</dbReference>
<protein>
    <submittedName>
        <fullName evidence="2">DUF1992 domain-containing protein</fullName>
    </submittedName>
</protein>
<keyword evidence="3" id="KW-1185">Reference proteome</keyword>
<name>A0A7X6JXB9_9RHOB</name>
<evidence type="ECO:0000313" key="3">
    <source>
        <dbReference type="Proteomes" id="UP000526408"/>
    </source>
</evidence>
<evidence type="ECO:0000259" key="1">
    <source>
        <dbReference type="Pfam" id="PF09350"/>
    </source>
</evidence>
<proteinExistence type="predicted"/>
<reference evidence="2 3" key="1">
    <citation type="submission" date="2020-04" db="EMBL/GenBank/DDBJ databases">
        <authorList>
            <person name="Yoon J."/>
        </authorList>
    </citation>
    <scope>NUCLEOTIDE SEQUENCE [LARGE SCALE GENOMIC DNA]</scope>
    <source>
        <strain evidence="2 3">KMU-115</strain>
    </source>
</reference>
<dbReference type="AlphaFoldDB" id="A0A7X6JXB9"/>
<organism evidence="2 3">
    <name type="scientific">Roseicyclus persicicus</name>
    <dbReference type="NCBI Taxonomy" id="2650661"/>
    <lineage>
        <taxon>Bacteria</taxon>
        <taxon>Pseudomonadati</taxon>
        <taxon>Pseudomonadota</taxon>
        <taxon>Alphaproteobacteria</taxon>
        <taxon>Rhodobacterales</taxon>
        <taxon>Roseobacteraceae</taxon>
        <taxon>Roseicyclus</taxon>
    </lineage>
</organism>
<dbReference type="EMBL" id="JAAZQQ010000002">
    <property type="protein sequence ID" value="NKX44640.1"/>
    <property type="molecule type" value="Genomic_DNA"/>
</dbReference>
<gene>
    <name evidence="2" type="ORF">HCU73_08565</name>
</gene>